<evidence type="ECO:0000313" key="3">
    <source>
        <dbReference type="Proteomes" id="UP001172102"/>
    </source>
</evidence>
<keyword evidence="1" id="KW-1133">Transmembrane helix</keyword>
<dbReference type="Proteomes" id="UP001172102">
    <property type="component" value="Unassembled WGS sequence"/>
</dbReference>
<name>A0AA40B1K1_9PEZI</name>
<comment type="caution">
    <text evidence="2">The sequence shown here is derived from an EMBL/GenBank/DDBJ whole genome shotgun (WGS) entry which is preliminary data.</text>
</comment>
<keyword evidence="1" id="KW-0472">Membrane</keyword>
<protein>
    <submittedName>
        <fullName evidence="2">Uncharacterized protein</fullName>
    </submittedName>
</protein>
<keyword evidence="3" id="KW-1185">Reference proteome</keyword>
<proteinExistence type="predicted"/>
<sequence length="114" mass="12734">MPVLDGPSGALLEGVGASDVCTERIQCTRGPWIPPLPWPDLVSHKIRPLDLPLGPYRAPATQSSGGKWAVPWITMQVPKLFPEPTLLMLLTLLMLWASVCFVWRDHFLQMSTMR</sequence>
<keyword evidence="1" id="KW-0812">Transmembrane</keyword>
<organism evidence="2 3">
    <name type="scientific">Lasiosphaeris hirsuta</name>
    <dbReference type="NCBI Taxonomy" id="260670"/>
    <lineage>
        <taxon>Eukaryota</taxon>
        <taxon>Fungi</taxon>
        <taxon>Dikarya</taxon>
        <taxon>Ascomycota</taxon>
        <taxon>Pezizomycotina</taxon>
        <taxon>Sordariomycetes</taxon>
        <taxon>Sordariomycetidae</taxon>
        <taxon>Sordariales</taxon>
        <taxon>Lasiosphaeriaceae</taxon>
        <taxon>Lasiosphaeris</taxon>
    </lineage>
</organism>
<dbReference type="EMBL" id="JAUKUA010000002">
    <property type="protein sequence ID" value="KAK0725903.1"/>
    <property type="molecule type" value="Genomic_DNA"/>
</dbReference>
<feature type="transmembrane region" description="Helical" evidence="1">
    <location>
        <begin position="85"/>
        <end position="104"/>
    </location>
</feature>
<reference evidence="2" key="1">
    <citation type="submission" date="2023-06" db="EMBL/GenBank/DDBJ databases">
        <title>Genome-scale phylogeny and comparative genomics of the fungal order Sordariales.</title>
        <authorList>
            <consortium name="Lawrence Berkeley National Laboratory"/>
            <person name="Hensen N."/>
            <person name="Bonometti L."/>
            <person name="Westerberg I."/>
            <person name="Brannstrom I.O."/>
            <person name="Guillou S."/>
            <person name="Cros-Aarteil S."/>
            <person name="Calhoun S."/>
            <person name="Haridas S."/>
            <person name="Kuo A."/>
            <person name="Mondo S."/>
            <person name="Pangilinan J."/>
            <person name="Riley R."/>
            <person name="Labutti K."/>
            <person name="Andreopoulos B."/>
            <person name="Lipzen A."/>
            <person name="Chen C."/>
            <person name="Yanf M."/>
            <person name="Daum C."/>
            <person name="Ng V."/>
            <person name="Clum A."/>
            <person name="Steindorff A."/>
            <person name="Ohm R."/>
            <person name="Martin F."/>
            <person name="Silar P."/>
            <person name="Natvig D."/>
            <person name="Lalanne C."/>
            <person name="Gautier V."/>
            <person name="Ament-Velasquez S.L."/>
            <person name="Kruys A."/>
            <person name="Hutchinson M.I."/>
            <person name="Powell A.J."/>
            <person name="Barry K."/>
            <person name="Miller A.N."/>
            <person name="Grigoriev I.V."/>
            <person name="Debuchy R."/>
            <person name="Gladieux P."/>
            <person name="Thoren M.H."/>
            <person name="Johannesson H."/>
        </authorList>
    </citation>
    <scope>NUCLEOTIDE SEQUENCE</scope>
    <source>
        <strain evidence="2">SMH4607-1</strain>
    </source>
</reference>
<evidence type="ECO:0000313" key="2">
    <source>
        <dbReference type="EMBL" id="KAK0725903.1"/>
    </source>
</evidence>
<accession>A0AA40B1K1</accession>
<dbReference type="AlphaFoldDB" id="A0AA40B1K1"/>
<evidence type="ECO:0000256" key="1">
    <source>
        <dbReference type="SAM" id="Phobius"/>
    </source>
</evidence>
<gene>
    <name evidence="2" type="ORF">B0H67DRAFT_642262</name>
</gene>